<dbReference type="Proteomes" id="UP000521199">
    <property type="component" value="Unassembled WGS sequence"/>
</dbReference>
<protein>
    <recommendedName>
        <fullName evidence="4">Alpha/beta hydrolase</fullName>
    </recommendedName>
</protein>
<evidence type="ECO:0000256" key="1">
    <source>
        <dbReference type="SAM" id="SignalP"/>
    </source>
</evidence>
<evidence type="ECO:0000313" key="3">
    <source>
        <dbReference type="Proteomes" id="UP000521199"/>
    </source>
</evidence>
<sequence length="849" mass="91619">MKYLILFSLVLLCACSINHGAYRSSGCADGACPATADLPALCSSGRSLSWEPTGCVSEPDAGVPYAIATVEIDDFGDLWDQGQLQRASDALTRLKDKQVLFLVFIHGWKHSGHPDDGNFRSFRKIVMSLRGGAVCDALQGKQAGQASDGCAIFGLYLSWRGNSLGDGPVSNLSFWDRKAAAIRSSDIPASNVLASLIGQVAQQDRDRLGFLKGETSLNEIFLNASRIALIGHSFGARFLEGAMGQVLVGRKELATRMNVTQRVRSIDGVLESRASMIDAIERLITQVRAEQANVARQIIELELQLAQLGGADNAGKSDAELDSLVAAAYNADALREVSNALERQWRKTRMALDDVADVLEANDPSGRRADVIASMRDTDASYRRSQALLAEARAVEKPSLDQIRSGCTVEGAGMAFLPSLDGAQLGTLREHTRKLQIAVAQLSEDVDPFERTRLRGLLPDRSLARDRNALAVNFDDLAATVQQLTDDGNDALDAVCGVSNARERLLTRMQALAQQRQTLAAQTQRIGEFAFESMENFRKQSEDSETYVRELLLDTVELMRPPADVALMVNPATEGIRAEQMIQSMARWNTSAEKLVGGHYEPSPMMIQVASTGDFATARLFSMAGQIGDALRLRARPGNDHDPSRPMDLGPQADLVRRPAPQIASALSHRACVNDALGEASNEGTAPLFAASFLRALEGTHSAGTGASFSYLADTEHDGTKAVWIVPATTVDAPLGNCDAPRIETAQSSSSLWVISGGDKFMPGHNDVFGGAIGGLLGSLLRKSTTFTYSCPQQSAHTEPETVCGAYQRVQLQKAELRRLQQTLEKELASDAVGLPDTPLAARSQNLHR</sequence>
<evidence type="ECO:0008006" key="4">
    <source>
        <dbReference type="Google" id="ProtNLM"/>
    </source>
</evidence>
<feature type="signal peptide" evidence="1">
    <location>
        <begin position="1"/>
        <end position="21"/>
    </location>
</feature>
<dbReference type="PROSITE" id="PS51257">
    <property type="entry name" value="PROKAR_LIPOPROTEIN"/>
    <property type="match status" value="1"/>
</dbReference>
<name>A0A7W8D6E0_9GAMM</name>
<organism evidence="2 3">
    <name type="scientific">Chiayiivirga flava</name>
    <dbReference type="NCBI Taxonomy" id="659595"/>
    <lineage>
        <taxon>Bacteria</taxon>
        <taxon>Pseudomonadati</taxon>
        <taxon>Pseudomonadota</taxon>
        <taxon>Gammaproteobacteria</taxon>
        <taxon>Lysobacterales</taxon>
        <taxon>Lysobacteraceae</taxon>
        <taxon>Chiayiivirga</taxon>
    </lineage>
</organism>
<keyword evidence="3" id="KW-1185">Reference proteome</keyword>
<accession>A0A7W8D6E0</accession>
<dbReference type="EMBL" id="JACHHP010000003">
    <property type="protein sequence ID" value="MBB5208377.1"/>
    <property type="molecule type" value="Genomic_DNA"/>
</dbReference>
<dbReference type="AlphaFoldDB" id="A0A7W8D6E0"/>
<gene>
    <name evidence="2" type="ORF">HNQ52_001919</name>
</gene>
<comment type="caution">
    <text evidence="2">The sequence shown here is derived from an EMBL/GenBank/DDBJ whole genome shotgun (WGS) entry which is preliminary data.</text>
</comment>
<dbReference type="RefSeq" id="WP_183960911.1">
    <property type="nucleotide sequence ID" value="NZ_JACHHP010000003.1"/>
</dbReference>
<keyword evidence="1" id="KW-0732">Signal</keyword>
<reference evidence="2 3" key="1">
    <citation type="submission" date="2020-08" db="EMBL/GenBank/DDBJ databases">
        <title>Genomic Encyclopedia of Type Strains, Phase IV (KMG-IV): sequencing the most valuable type-strain genomes for metagenomic binning, comparative biology and taxonomic classification.</title>
        <authorList>
            <person name="Goeker M."/>
        </authorList>
    </citation>
    <scope>NUCLEOTIDE SEQUENCE [LARGE SCALE GENOMIC DNA]</scope>
    <source>
        <strain evidence="2 3">DSM 24163</strain>
    </source>
</reference>
<proteinExistence type="predicted"/>
<evidence type="ECO:0000313" key="2">
    <source>
        <dbReference type="EMBL" id="MBB5208377.1"/>
    </source>
</evidence>
<feature type="chain" id="PRO_5030993804" description="Alpha/beta hydrolase" evidence="1">
    <location>
        <begin position="22"/>
        <end position="849"/>
    </location>
</feature>